<dbReference type="Proteomes" id="UP000033035">
    <property type="component" value="Unassembled WGS sequence"/>
</dbReference>
<evidence type="ECO:0000313" key="2">
    <source>
        <dbReference type="Proteomes" id="UP000033035"/>
    </source>
</evidence>
<keyword evidence="2" id="KW-1185">Reference proteome</keyword>
<gene>
    <name evidence="1" type="ORF">HMPREF1536_04153</name>
</gene>
<dbReference type="EMBL" id="AQHW01000020">
    <property type="protein sequence ID" value="KKB50614.1"/>
    <property type="molecule type" value="Genomic_DNA"/>
</dbReference>
<proteinExistence type="predicted"/>
<organism evidence="1 2">
    <name type="scientific">Parabacteroides gordonii MS-1 = DSM 23371</name>
    <dbReference type="NCBI Taxonomy" id="1203610"/>
    <lineage>
        <taxon>Bacteria</taxon>
        <taxon>Pseudomonadati</taxon>
        <taxon>Bacteroidota</taxon>
        <taxon>Bacteroidia</taxon>
        <taxon>Bacteroidales</taxon>
        <taxon>Tannerellaceae</taxon>
        <taxon>Parabacteroides</taxon>
    </lineage>
</organism>
<dbReference type="AlphaFoldDB" id="A0A0F5IYG8"/>
<dbReference type="PATRIC" id="fig|1203610.3.peg.4227"/>
<dbReference type="RefSeq" id="WP_028729324.1">
    <property type="nucleotide sequence ID" value="NZ_KE386763.1"/>
</dbReference>
<dbReference type="PANTHER" id="PTHR38009:SF1">
    <property type="entry name" value="CONSERVED HYPOTHETICAL PHAGE TAIL PROTEIN"/>
    <property type="match status" value="1"/>
</dbReference>
<dbReference type="InterPro" id="IPR010667">
    <property type="entry name" value="Phage_T4_Gp19"/>
</dbReference>
<sequence length="160" mass="17904">MNDVASDWTPPVEFYFRVDFQNQNGQKFQASFGEVSGIGWSFSTTPQKTAENEKIQLPQGLNYSNITLKRPVAPLSEDFAKWVNSCLSLMILSGSNDNWIKKKSCDVIIKLLDNSGKPLAAWACYHSYPVKYSIGGLNAANSGLVMETLEITYNRLERVV</sequence>
<dbReference type="GO" id="GO:0005198">
    <property type="term" value="F:structural molecule activity"/>
    <property type="evidence" value="ECO:0007669"/>
    <property type="project" value="InterPro"/>
</dbReference>
<dbReference type="InterPro" id="IPR011747">
    <property type="entry name" value="CHP02241"/>
</dbReference>
<name>A0A0F5IYG8_9BACT</name>
<dbReference type="PANTHER" id="PTHR38009">
    <property type="entry name" value="CONSERVED HYPOTHETICAL PHAGE TAIL PROTEIN"/>
    <property type="match status" value="1"/>
</dbReference>
<dbReference type="STRING" id="1203610.HMPREF1536_04153"/>
<comment type="caution">
    <text evidence="1">The sequence shown here is derived from an EMBL/GenBank/DDBJ whole genome shotgun (WGS) entry which is preliminary data.</text>
</comment>
<reference evidence="1 2" key="1">
    <citation type="submission" date="2013-04" db="EMBL/GenBank/DDBJ databases">
        <title>The Genome Sequence of Parabacteroides gordonii DSM 23371.</title>
        <authorList>
            <consortium name="The Broad Institute Genomics Platform"/>
            <person name="Earl A."/>
            <person name="Ward D."/>
            <person name="Feldgarden M."/>
            <person name="Gevers D."/>
            <person name="Martens E."/>
            <person name="Sakamoto M."/>
            <person name="Benno Y."/>
            <person name="Suzuki N."/>
            <person name="Matsunaga N."/>
            <person name="Koshihara K."/>
            <person name="Seki M."/>
            <person name="Komiya H."/>
            <person name="Walker B."/>
            <person name="Young S."/>
            <person name="Zeng Q."/>
            <person name="Gargeya S."/>
            <person name="Fitzgerald M."/>
            <person name="Haas B."/>
            <person name="Abouelleil A."/>
            <person name="Allen A.W."/>
            <person name="Alvarado L."/>
            <person name="Arachchi H.M."/>
            <person name="Berlin A.M."/>
            <person name="Chapman S.B."/>
            <person name="Gainer-Dewar J."/>
            <person name="Goldberg J."/>
            <person name="Griggs A."/>
            <person name="Gujja S."/>
            <person name="Hansen M."/>
            <person name="Howarth C."/>
            <person name="Imamovic A."/>
            <person name="Ireland A."/>
            <person name="Larimer J."/>
            <person name="McCowan C."/>
            <person name="Murphy C."/>
            <person name="Pearson M."/>
            <person name="Poon T.W."/>
            <person name="Priest M."/>
            <person name="Roberts A."/>
            <person name="Saif S."/>
            <person name="Shea T."/>
            <person name="Sisk P."/>
            <person name="Sykes S."/>
            <person name="Wortman J."/>
            <person name="Nusbaum C."/>
            <person name="Birren B."/>
        </authorList>
    </citation>
    <scope>NUCLEOTIDE SEQUENCE [LARGE SCALE GENOMIC DNA]</scope>
    <source>
        <strain evidence="1 2">MS-1</strain>
    </source>
</reference>
<dbReference type="HOGENOM" id="CLU_101335_0_1_10"/>
<evidence type="ECO:0008006" key="3">
    <source>
        <dbReference type="Google" id="ProtNLM"/>
    </source>
</evidence>
<evidence type="ECO:0000313" key="1">
    <source>
        <dbReference type="EMBL" id="KKB50614.1"/>
    </source>
</evidence>
<accession>A0A0F5IYG8</accession>
<protein>
    <recommendedName>
        <fullName evidence="3">Phage tail protein</fullName>
    </recommendedName>
</protein>
<dbReference type="Pfam" id="PF06841">
    <property type="entry name" value="Phage_T4_gp19"/>
    <property type="match status" value="1"/>
</dbReference>